<protein>
    <submittedName>
        <fullName evidence="2">Uncharacterized protein</fullName>
    </submittedName>
</protein>
<proteinExistence type="predicted"/>
<keyword evidence="3" id="KW-1185">Reference proteome</keyword>
<dbReference type="EMBL" id="CM035428">
    <property type="protein sequence ID" value="KAH7301387.1"/>
    <property type="molecule type" value="Genomic_DNA"/>
</dbReference>
<comment type="caution">
    <text evidence="2">The sequence shown here is derived from an EMBL/GenBank/DDBJ whole genome shotgun (WGS) entry which is preliminary data.</text>
</comment>
<dbReference type="InterPro" id="IPR008496">
    <property type="entry name" value="TMEM222/RTE1"/>
</dbReference>
<evidence type="ECO:0000256" key="1">
    <source>
        <dbReference type="SAM" id="Phobius"/>
    </source>
</evidence>
<dbReference type="GO" id="GO:0005794">
    <property type="term" value="C:Golgi apparatus"/>
    <property type="evidence" value="ECO:0007669"/>
    <property type="project" value="TreeGrafter"/>
</dbReference>
<feature type="transmembrane region" description="Helical" evidence="1">
    <location>
        <begin position="206"/>
        <end position="224"/>
    </location>
</feature>
<feature type="transmembrane region" description="Helical" evidence="1">
    <location>
        <begin position="230"/>
        <end position="250"/>
    </location>
</feature>
<dbReference type="PANTHER" id="PTHR20921">
    <property type="entry name" value="TRANSMEMBRANE PROTEIN 222"/>
    <property type="match status" value="1"/>
</dbReference>
<reference evidence="2 3" key="1">
    <citation type="submission" date="2021-08" db="EMBL/GenBank/DDBJ databases">
        <title>WGS assembly of Ceratopteris richardii.</title>
        <authorList>
            <person name="Marchant D.B."/>
            <person name="Chen G."/>
            <person name="Jenkins J."/>
            <person name="Shu S."/>
            <person name="Leebens-Mack J."/>
            <person name="Grimwood J."/>
            <person name="Schmutz J."/>
            <person name="Soltis P."/>
            <person name="Soltis D."/>
            <person name="Chen Z.-H."/>
        </authorList>
    </citation>
    <scope>NUCLEOTIDE SEQUENCE [LARGE SCALE GENOMIC DNA]</scope>
    <source>
        <strain evidence="2">Whitten #5841</strain>
        <tissue evidence="2">Leaf</tissue>
    </source>
</reference>
<keyword evidence="1" id="KW-1133">Transmembrane helix</keyword>
<sequence>MQKELSQQQTEVPDEPEPTVLTILHHSHDQEALQHLVDSSAEATFADFASEFSHDQFPHSIVWTPLPAVSWLAPFLGHVGVRREDGTILDFAGSYCISINNFAFGATARFFSLDRQQCCFPHLTGHTCKSSYKHAQTGTVLSLDDGLQNCMHHFQIKSCNPFTCTCHSFVSSFLNIVAYEGSVDWSVITILLLIFRRGQWVSKRAIAKAFGPFTLVTCLGLWVVGWPFLAGLAVFDALLIGWFLFATYLCTAD</sequence>
<keyword evidence="1" id="KW-0812">Transmembrane</keyword>
<dbReference type="GO" id="GO:0005783">
    <property type="term" value="C:endoplasmic reticulum"/>
    <property type="evidence" value="ECO:0007669"/>
    <property type="project" value="TreeGrafter"/>
</dbReference>
<name>A0A8T2S0E2_CERRI</name>
<dbReference type="OrthoDB" id="267284at2759"/>
<dbReference type="EMBL" id="CM035428">
    <property type="protein sequence ID" value="KAH7301386.1"/>
    <property type="molecule type" value="Genomic_DNA"/>
</dbReference>
<dbReference type="GO" id="GO:0009723">
    <property type="term" value="P:response to ethylene"/>
    <property type="evidence" value="ECO:0007669"/>
    <property type="project" value="TreeGrafter"/>
</dbReference>
<gene>
    <name evidence="2" type="ORF">KP509_23G023000</name>
</gene>
<evidence type="ECO:0000313" key="2">
    <source>
        <dbReference type="EMBL" id="KAH7301387.1"/>
    </source>
</evidence>
<dbReference type="Pfam" id="PF05608">
    <property type="entry name" value="RTE1"/>
    <property type="match status" value="1"/>
</dbReference>
<dbReference type="GO" id="GO:0010104">
    <property type="term" value="P:regulation of ethylene-activated signaling pathway"/>
    <property type="evidence" value="ECO:0007669"/>
    <property type="project" value="TreeGrafter"/>
</dbReference>
<accession>A0A8T2S0E2</accession>
<dbReference type="AlphaFoldDB" id="A0A8T2S0E2"/>
<organism evidence="2 3">
    <name type="scientific">Ceratopteris richardii</name>
    <name type="common">Triangle waterfern</name>
    <dbReference type="NCBI Taxonomy" id="49495"/>
    <lineage>
        <taxon>Eukaryota</taxon>
        <taxon>Viridiplantae</taxon>
        <taxon>Streptophyta</taxon>
        <taxon>Embryophyta</taxon>
        <taxon>Tracheophyta</taxon>
        <taxon>Polypodiopsida</taxon>
        <taxon>Polypodiidae</taxon>
        <taxon>Polypodiales</taxon>
        <taxon>Pteridineae</taxon>
        <taxon>Pteridaceae</taxon>
        <taxon>Parkerioideae</taxon>
        <taxon>Ceratopteris</taxon>
    </lineage>
</organism>
<dbReference type="Proteomes" id="UP000825935">
    <property type="component" value="Chromosome 23"/>
</dbReference>
<keyword evidence="1" id="KW-0472">Membrane</keyword>
<dbReference type="PANTHER" id="PTHR20921:SF0">
    <property type="entry name" value="TRANSMEMBRANE PROTEIN 222"/>
    <property type="match status" value="1"/>
</dbReference>
<evidence type="ECO:0000313" key="3">
    <source>
        <dbReference type="Proteomes" id="UP000825935"/>
    </source>
</evidence>